<feature type="compositionally biased region" description="Low complexity" evidence="1">
    <location>
        <begin position="531"/>
        <end position="545"/>
    </location>
</feature>
<feature type="compositionally biased region" description="Polar residues" evidence="1">
    <location>
        <begin position="576"/>
        <end position="598"/>
    </location>
</feature>
<protein>
    <submittedName>
        <fullName evidence="2">Uncharacterized protein</fullName>
    </submittedName>
</protein>
<feature type="compositionally biased region" description="Polar residues" evidence="1">
    <location>
        <begin position="283"/>
        <end position="306"/>
    </location>
</feature>
<feature type="compositionally biased region" description="Polar residues" evidence="1">
    <location>
        <begin position="38"/>
        <end position="53"/>
    </location>
</feature>
<feature type="region of interest" description="Disordered" evidence="1">
    <location>
        <begin position="283"/>
        <end position="388"/>
    </location>
</feature>
<feature type="region of interest" description="Disordered" evidence="1">
    <location>
        <begin position="482"/>
        <end position="513"/>
    </location>
</feature>
<feature type="compositionally biased region" description="Polar residues" evidence="1">
    <location>
        <begin position="169"/>
        <end position="180"/>
    </location>
</feature>
<feature type="region of interest" description="Disordered" evidence="1">
    <location>
        <begin position="1"/>
        <end position="53"/>
    </location>
</feature>
<feature type="compositionally biased region" description="Basic and acidic residues" evidence="1">
    <location>
        <begin position="329"/>
        <end position="338"/>
    </location>
</feature>
<feature type="compositionally biased region" description="Low complexity" evidence="1">
    <location>
        <begin position="157"/>
        <end position="168"/>
    </location>
</feature>
<feature type="compositionally biased region" description="Polar residues" evidence="1">
    <location>
        <begin position="482"/>
        <end position="500"/>
    </location>
</feature>
<feature type="compositionally biased region" description="Basic and acidic residues" evidence="1">
    <location>
        <begin position="552"/>
        <end position="562"/>
    </location>
</feature>
<accession>A0A1Y3BKE6</accession>
<evidence type="ECO:0000313" key="2">
    <source>
        <dbReference type="EMBL" id="OTF80484.1"/>
    </source>
</evidence>
<name>A0A1Y3BKE6_EURMA</name>
<feature type="compositionally biased region" description="Polar residues" evidence="1">
    <location>
        <begin position="357"/>
        <end position="375"/>
    </location>
</feature>
<keyword evidence="3" id="KW-1185">Reference proteome</keyword>
<feature type="compositionally biased region" description="Polar residues" evidence="1">
    <location>
        <begin position="316"/>
        <end position="328"/>
    </location>
</feature>
<dbReference type="Proteomes" id="UP000194236">
    <property type="component" value="Unassembled WGS sequence"/>
</dbReference>
<evidence type="ECO:0000256" key="1">
    <source>
        <dbReference type="SAM" id="MobiDB-lite"/>
    </source>
</evidence>
<feature type="compositionally biased region" description="Gly residues" evidence="1">
    <location>
        <begin position="188"/>
        <end position="207"/>
    </location>
</feature>
<sequence length="674" mass="72524">MNSNQKSISKHRTGGGGGQSQSNQRGDYQRSNQDRYQSHASRSNNSNVSTHVGSVPMNIQSSQINATAINSAAAMQNSMGQLPLMRNYAPNQQSQPALIGHQPSNIQMSHLNQQQQQQQPTGAPTVVSSQQAMSGMIDAAAAAAAAQQQRFPSFSVQQAQSQQQQQQQRIPTNHQNSIRHSYNHPMRSGGGGSGGGNNSGTGSGGGHMPNPHHNNLPYAPIPNAAAAASIAAYAAAAQNQLYAYHPHHHHPGSFHHQNQFSMQNPVHQPMTYSCPAVYYKPPITTSSNNDTPKLEKNAQNTTNKTEINGLVKNEGTKSQNATATAGSSSDDKITDKPNNEAIGDDDSSSSTADSKPNESQKQQTTTTRPVSSESSIADGHPKSFCDMHSEATIPSTSTADLSSSISLIDPKQSTVNDDGQTIDEIAKKVDRMVLSNNDDHSTTSTMDGDFVKVTGDGDTVVDATAASAAVIDAKESLEIDSTTLSDENDKSSTATPVTTKNVEKSPTIHQTSTIKTGDMESSFEIIDHINTASETSTPNTTTSAAVEIPMVNHERSSRDGTPEPRANVESLKSKQKPATSVGNKDVTETTADNKSNVIDSRQYSRDALLQLRPNATELDLTHSNQDNVRDIIRKNNQNIPTDLLFPLYAQQNRPMNDNTLQYRNKSMVCIWIGF</sequence>
<dbReference type="EMBL" id="MUJZ01018022">
    <property type="protein sequence ID" value="OTF80484.1"/>
    <property type="molecule type" value="Genomic_DNA"/>
</dbReference>
<feature type="region of interest" description="Disordered" evidence="1">
    <location>
        <begin position="110"/>
        <end position="130"/>
    </location>
</feature>
<feature type="region of interest" description="Disordered" evidence="1">
    <location>
        <begin position="153"/>
        <end position="217"/>
    </location>
</feature>
<proteinExistence type="predicted"/>
<reference evidence="2 3" key="1">
    <citation type="submission" date="2017-03" db="EMBL/GenBank/DDBJ databases">
        <title>Genome Survey of Euroglyphus maynei.</title>
        <authorList>
            <person name="Arlian L.G."/>
            <person name="Morgan M.S."/>
            <person name="Rider S.D."/>
        </authorList>
    </citation>
    <scope>NUCLEOTIDE SEQUENCE [LARGE SCALE GENOMIC DNA]</scope>
    <source>
        <strain evidence="2">Arlian Lab</strain>
        <tissue evidence="2">Whole body</tissue>
    </source>
</reference>
<dbReference type="AlphaFoldDB" id="A0A1Y3BKE6"/>
<feature type="compositionally biased region" description="Polar residues" evidence="1">
    <location>
        <begin position="120"/>
        <end position="130"/>
    </location>
</feature>
<evidence type="ECO:0000313" key="3">
    <source>
        <dbReference type="Proteomes" id="UP000194236"/>
    </source>
</evidence>
<feature type="region of interest" description="Disordered" evidence="1">
    <location>
        <begin position="530"/>
        <end position="598"/>
    </location>
</feature>
<gene>
    <name evidence="2" type="ORF">BLA29_000528</name>
</gene>
<comment type="caution">
    <text evidence="2">The sequence shown here is derived from an EMBL/GenBank/DDBJ whole genome shotgun (WGS) entry which is preliminary data.</text>
</comment>
<organism evidence="2 3">
    <name type="scientific">Euroglyphus maynei</name>
    <name type="common">Mayne's house dust mite</name>
    <dbReference type="NCBI Taxonomy" id="6958"/>
    <lineage>
        <taxon>Eukaryota</taxon>
        <taxon>Metazoa</taxon>
        <taxon>Ecdysozoa</taxon>
        <taxon>Arthropoda</taxon>
        <taxon>Chelicerata</taxon>
        <taxon>Arachnida</taxon>
        <taxon>Acari</taxon>
        <taxon>Acariformes</taxon>
        <taxon>Sarcoptiformes</taxon>
        <taxon>Astigmata</taxon>
        <taxon>Psoroptidia</taxon>
        <taxon>Analgoidea</taxon>
        <taxon>Pyroglyphidae</taxon>
        <taxon>Pyroglyphinae</taxon>
        <taxon>Euroglyphus</taxon>
    </lineage>
</organism>
<feature type="compositionally biased region" description="Basic and acidic residues" evidence="1">
    <location>
        <begin position="379"/>
        <end position="388"/>
    </location>
</feature>